<dbReference type="PROSITE" id="PS50883">
    <property type="entry name" value="EAL"/>
    <property type="match status" value="1"/>
</dbReference>
<dbReference type="InterPro" id="IPR000700">
    <property type="entry name" value="PAS-assoc_C"/>
</dbReference>
<comment type="catalytic activity">
    <reaction evidence="1">
        <text>3',3'-c-di-GMP + H2O = 5'-phosphoguanylyl(3'-&gt;5')guanosine + H(+)</text>
        <dbReference type="Rhea" id="RHEA:24902"/>
        <dbReference type="ChEBI" id="CHEBI:15377"/>
        <dbReference type="ChEBI" id="CHEBI:15378"/>
        <dbReference type="ChEBI" id="CHEBI:58754"/>
        <dbReference type="ChEBI" id="CHEBI:58805"/>
        <dbReference type="EC" id="3.1.4.52"/>
    </reaction>
    <physiologicalReaction direction="left-to-right" evidence="1">
        <dbReference type="Rhea" id="RHEA:24903"/>
    </physiologicalReaction>
</comment>
<dbReference type="CDD" id="cd00156">
    <property type="entry name" value="REC"/>
    <property type="match status" value="1"/>
</dbReference>
<dbReference type="AlphaFoldDB" id="A0A1I2AMI1"/>
<dbReference type="EMBL" id="FONX01000002">
    <property type="protein sequence ID" value="SFE45224.1"/>
    <property type="molecule type" value="Genomic_DNA"/>
</dbReference>
<evidence type="ECO:0000259" key="3">
    <source>
        <dbReference type="PROSITE" id="PS50883"/>
    </source>
</evidence>
<dbReference type="SUPFAM" id="SSF52172">
    <property type="entry name" value="CheY-like"/>
    <property type="match status" value="1"/>
</dbReference>
<dbReference type="InterPro" id="IPR001610">
    <property type="entry name" value="PAC"/>
</dbReference>
<accession>A0A1I2AMI1</accession>
<dbReference type="Gene3D" id="3.30.70.270">
    <property type="match status" value="1"/>
</dbReference>
<dbReference type="SUPFAM" id="SSF55073">
    <property type="entry name" value="Nucleotide cyclase"/>
    <property type="match status" value="1"/>
</dbReference>
<proteinExistence type="predicted"/>
<dbReference type="Gene3D" id="3.40.50.2300">
    <property type="match status" value="1"/>
</dbReference>
<dbReference type="InterPro" id="IPR011006">
    <property type="entry name" value="CheY-like_superfamily"/>
</dbReference>
<dbReference type="Proteomes" id="UP000199119">
    <property type="component" value="Unassembled WGS sequence"/>
</dbReference>
<dbReference type="Pfam" id="PF00990">
    <property type="entry name" value="GGDEF"/>
    <property type="match status" value="1"/>
</dbReference>
<evidence type="ECO:0000313" key="5">
    <source>
        <dbReference type="EMBL" id="SFE45224.1"/>
    </source>
</evidence>
<dbReference type="InterPro" id="IPR043128">
    <property type="entry name" value="Rev_trsase/Diguanyl_cyclase"/>
</dbReference>
<dbReference type="GO" id="GO:0071732">
    <property type="term" value="P:cellular response to nitric oxide"/>
    <property type="evidence" value="ECO:0007669"/>
    <property type="project" value="UniProtKB-ARBA"/>
</dbReference>
<dbReference type="SMART" id="SM00086">
    <property type="entry name" value="PAC"/>
    <property type="match status" value="1"/>
</dbReference>
<dbReference type="FunFam" id="3.30.70.270:FF:000001">
    <property type="entry name" value="Diguanylate cyclase domain protein"/>
    <property type="match status" value="1"/>
</dbReference>
<evidence type="ECO:0000259" key="4">
    <source>
        <dbReference type="PROSITE" id="PS50887"/>
    </source>
</evidence>
<dbReference type="PANTHER" id="PTHR44757:SF2">
    <property type="entry name" value="BIOFILM ARCHITECTURE MAINTENANCE PROTEIN MBAA"/>
    <property type="match status" value="1"/>
</dbReference>
<dbReference type="STRING" id="1177982.SAMN04489711_102117"/>
<dbReference type="CDD" id="cd01949">
    <property type="entry name" value="GGDEF"/>
    <property type="match status" value="1"/>
</dbReference>
<dbReference type="InterPro" id="IPR001633">
    <property type="entry name" value="EAL_dom"/>
</dbReference>
<dbReference type="CDD" id="cd01948">
    <property type="entry name" value="EAL"/>
    <property type="match status" value="1"/>
</dbReference>
<organism evidence="5 6">
    <name type="scientific">Paracidovorax wautersii</name>
    <dbReference type="NCBI Taxonomy" id="1177982"/>
    <lineage>
        <taxon>Bacteria</taxon>
        <taxon>Pseudomonadati</taxon>
        <taxon>Pseudomonadota</taxon>
        <taxon>Betaproteobacteria</taxon>
        <taxon>Burkholderiales</taxon>
        <taxon>Comamonadaceae</taxon>
        <taxon>Paracidovorax</taxon>
    </lineage>
</organism>
<dbReference type="InterPro" id="IPR035965">
    <property type="entry name" value="PAS-like_dom_sf"/>
</dbReference>
<dbReference type="CDD" id="cd00130">
    <property type="entry name" value="PAS"/>
    <property type="match status" value="1"/>
</dbReference>
<keyword evidence="6" id="KW-1185">Reference proteome</keyword>
<dbReference type="SMART" id="SM00052">
    <property type="entry name" value="EAL"/>
    <property type="match status" value="1"/>
</dbReference>
<dbReference type="InterPro" id="IPR052155">
    <property type="entry name" value="Biofilm_reg_signaling"/>
</dbReference>
<evidence type="ECO:0000256" key="1">
    <source>
        <dbReference type="ARBA" id="ARBA00051114"/>
    </source>
</evidence>
<feature type="domain" description="EAL" evidence="3">
    <location>
        <begin position="782"/>
        <end position="1031"/>
    </location>
</feature>
<gene>
    <name evidence="5" type="ORF">SAMN04489711_102117</name>
</gene>
<feature type="domain" description="PAC" evidence="2">
    <location>
        <begin position="551"/>
        <end position="603"/>
    </location>
</feature>
<name>A0A1I2AMI1_9BURK</name>
<dbReference type="NCBIfam" id="TIGR00229">
    <property type="entry name" value="sensory_box"/>
    <property type="match status" value="1"/>
</dbReference>
<dbReference type="Pfam" id="PF12860">
    <property type="entry name" value="PAS_7"/>
    <property type="match status" value="1"/>
</dbReference>
<protein>
    <submittedName>
        <fullName evidence="5">PAS domain S-box-containing protein/diguanylate cyclase (GGDEF) domain-containing protein</fullName>
    </submittedName>
</protein>
<dbReference type="OrthoDB" id="9813903at2"/>
<dbReference type="Gene3D" id="3.20.20.450">
    <property type="entry name" value="EAL domain"/>
    <property type="match status" value="1"/>
</dbReference>
<evidence type="ECO:0000313" key="6">
    <source>
        <dbReference type="Proteomes" id="UP000199119"/>
    </source>
</evidence>
<dbReference type="Pfam" id="PF13426">
    <property type="entry name" value="PAS_9"/>
    <property type="match status" value="1"/>
</dbReference>
<evidence type="ECO:0000259" key="2">
    <source>
        <dbReference type="PROSITE" id="PS50113"/>
    </source>
</evidence>
<dbReference type="InterPro" id="IPR035919">
    <property type="entry name" value="EAL_sf"/>
</dbReference>
<dbReference type="PROSITE" id="PS50113">
    <property type="entry name" value="PAC"/>
    <property type="match status" value="1"/>
</dbReference>
<reference evidence="6" key="1">
    <citation type="submission" date="2016-10" db="EMBL/GenBank/DDBJ databases">
        <authorList>
            <person name="Varghese N."/>
            <person name="Submissions S."/>
        </authorList>
    </citation>
    <scope>NUCLEOTIDE SEQUENCE [LARGE SCALE GENOMIC DNA]</scope>
    <source>
        <strain evidence="6">DSM 27981</strain>
    </source>
</reference>
<dbReference type="SUPFAM" id="SSF55785">
    <property type="entry name" value="PYP-like sensor domain (PAS domain)"/>
    <property type="match status" value="2"/>
</dbReference>
<dbReference type="RefSeq" id="WP_092937539.1">
    <property type="nucleotide sequence ID" value="NZ_FONX01000002.1"/>
</dbReference>
<dbReference type="Gene3D" id="3.30.450.20">
    <property type="entry name" value="PAS domain"/>
    <property type="match status" value="2"/>
</dbReference>
<sequence length="1031" mass="113491">MPVSVLLVDGDSSHSQGLVRALADAWLGWRVDVVPTVAGAWQRLAVGGIDVILAAEQLADGNAFDVLEMAHGIPVIVAVPEDGAARAATALRHGFRDFIVRDDEHAYLLTVPAQIEEVLEQSCSVLAREATQTLQARQHRLLNAMSRAQSLFIDGQASAAFTLLLQELLGHTSSPCGFLACVLSPGEADPGPPGSRVLRLLVQAGQWPSGYTAPGRGEEWAVMEPAHPTGAGSAAAGVLARALASRSAVVHNDAASPCPADDWPGGRPFPGTCCAQALRVGEEPVVLLLLAGRTSGYAAELPRALQPLLSSLVQMEMAQRAQAARRSVEEQLARTTALLVEKTQVLESTLDFMDQGITNVNAEGRICIFNRRYLELLEMPEDMMSRRPRVEEVVRFQAARGDFGPDFQHVDASGRDYVRSEHAAQGVPLQMPASYVRRTHTGRHVEVRTRQLPSGGRVRSFTDVTDFIAAQEALRTSEARWRSLTQLSSDWYWEQDTQFRFVRVEGANRLITGLESNDIMGKTPWELSDFGMSQERWQAHRAQLQAREVFYDLEIEYSMPDGSTIWVSVSGEPFYGADGSFLGYRGVGRNVSDRKRAEAQIERLAFFDELTGLPNRRLLMDRMERVLATGARMGQYGALLFLDLDNFKGINDTLGHEWGDQLLQQAALRLSGSVRASDTVARLGGDEFVVVLSGLPDDEAQAVIEVRALGQKLLELLNQPYLLDGREIHNTASIGTALFHGREETTHDLLKRADLAMYQAKAQGRNTLCFFDPQMQTTANARSALEADIRLGLQRAEFLPHYQPVVDAEGRVLGAEALVRWRHPQRGMVPPYEFIQVAEQTGLIMPLGQLMLRTACLQLADWSLRPETAEWTVSVNVSAHEFRHPDFVQQVTAALQESGASPRRLKIELTESLLLHDVEDTIAKMQELRAQGVGFSLDDFGTGYSSLAYLKRLPLDQLKIDQSFVRDVLTDPNDAAIACTIVALAHSLGLDVVAEGVETEGQREFLLRNGCRRFQGYLFGRPAPAEQMLAA</sequence>
<dbReference type="InterPro" id="IPR000160">
    <property type="entry name" value="GGDEF_dom"/>
</dbReference>
<dbReference type="InterPro" id="IPR029787">
    <property type="entry name" value="Nucleotide_cyclase"/>
</dbReference>
<dbReference type="SUPFAM" id="SSF141868">
    <property type="entry name" value="EAL domain-like"/>
    <property type="match status" value="1"/>
</dbReference>
<dbReference type="InterPro" id="IPR000014">
    <property type="entry name" value="PAS"/>
</dbReference>
<dbReference type="GO" id="GO:0071111">
    <property type="term" value="F:cyclic-guanylate-specific phosphodiesterase activity"/>
    <property type="evidence" value="ECO:0007669"/>
    <property type="project" value="UniProtKB-EC"/>
</dbReference>
<dbReference type="SMART" id="SM00267">
    <property type="entry name" value="GGDEF"/>
    <property type="match status" value="1"/>
</dbReference>
<dbReference type="PANTHER" id="PTHR44757">
    <property type="entry name" value="DIGUANYLATE CYCLASE DGCP"/>
    <property type="match status" value="1"/>
</dbReference>
<dbReference type="PROSITE" id="PS50887">
    <property type="entry name" value="GGDEF"/>
    <property type="match status" value="1"/>
</dbReference>
<dbReference type="Pfam" id="PF00563">
    <property type="entry name" value="EAL"/>
    <property type="match status" value="1"/>
</dbReference>
<feature type="domain" description="GGDEF" evidence="4">
    <location>
        <begin position="635"/>
        <end position="773"/>
    </location>
</feature>
<dbReference type="FunFam" id="3.20.20.450:FF:000001">
    <property type="entry name" value="Cyclic di-GMP phosphodiesterase yahA"/>
    <property type="match status" value="1"/>
</dbReference>
<dbReference type="NCBIfam" id="TIGR00254">
    <property type="entry name" value="GGDEF"/>
    <property type="match status" value="1"/>
</dbReference>